<evidence type="ECO:0000313" key="2">
    <source>
        <dbReference type="Proteomes" id="UP000177187"/>
    </source>
</evidence>
<comment type="caution">
    <text evidence="1">The sequence shown here is derived from an EMBL/GenBank/DDBJ whole genome shotgun (WGS) entry which is preliminary data.</text>
</comment>
<dbReference type="Proteomes" id="UP000177187">
    <property type="component" value="Unassembled WGS sequence"/>
</dbReference>
<dbReference type="EMBL" id="MFAF01000077">
    <property type="protein sequence ID" value="OGD75324.1"/>
    <property type="molecule type" value="Genomic_DNA"/>
</dbReference>
<proteinExistence type="predicted"/>
<reference evidence="1 2" key="1">
    <citation type="journal article" date="2016" name="Nat. Commun.">
        <title>Thousands of microbial genomes shed light on interconnected biogeochemical processes in an aquifer system.</title>
        <authorList>
            <person name="Anantharaman K."/>
            <person name="Brown C.T."/>
            <person name="Hug L.A."/>
            <person name="Sharon I."/>
            <person name="Castelle C.J."/>
            <person name="Probst A.J."/>
            <person name="Thomas B.C."/>
            <person name="Singh A."/>
            <person name="Wilkins M.J."/>
            <person name="Karaoz U."/>
            <person name="Brodie E.L."/>
            <person name="Williams K.H."/>
            <person name="Hubbard S.S."/>
            <person name="Banfield J.F."/>
        </authorList>
    </citation>
    <scope>NUCLEOTIDE SEQUENCE [LARGE SCALE GENOMIC DNA]</scope>
</reference>
<dbReference type="PROSITE" id="PS51257">
    <property type="entry name" value="PROKAR_LIPOPROTEIN"/>
    <property type="match status" value="1"/>
</dbReference>
<name>A0A1F5F7H8_9BACT</name>
<organism evidence="1 2">
    <name type="scientific">Candidatus Coatesbacteria bacterium RBG_13_66_14</name>
    <dbReference type="NCBI Taxonomy" id="1817816"/>
    <lineage>
        <taxon>Bacteria</taxon>
        <taxon>Candidatus Coatesiibacteriota</taxon>
    </lineage>
</organism>
<sequence>MKTAKLFLLILAFAFLFGLMGCEEEGGAEGENGEAGVLPTDTPTFTAELGEWVTYTAQDVGEITLALVGEEEFGGVPGYWIEMVVPAEGQKVVVKVLVEKEAYEEFGKEVVEWLRNPEIPEEGLLADAMATTGVEAEGEATPEDIQKGLDEFNETVLRLIVEAEGQAFEIDIPSFTKLIGEQSAQMMEMGEEMAEAYGGETEEAEEIVMPTFELVKNVTAEVAGKTYACDKVVVTHEGESAEIFFSPEVPFFGLVKVVAEGEDKLVVTDYGRSGYTSQLTATEPMKIDANALMMMFMGAAMMEGGEMPGGMEGMDPEMLKALEELERMGG</sequence>
<gene>
    <name evidence="1" type="ORF">A2Y64_05520</name>
</gene>
<accession>A0A1F5F7H8</accession>
<evidence type="ECO:0000313" key="1">
    <source>
        <dbReference type="EMBL" id="OGD75324.1"/>
    </source>
</evidence>
<dbReference type="AlphaFoldDB" id="A0A1F5F7H8"/>
<protein>
    <submittedName>
        <fullName evidence="1">Uncharacterized protein</fullName>
    </submittedName>
</protein>